<feature type="transmembrane region" description="Helical" evidence="8">
    <location>
        <begin position="28"/>
        <end position="48"/>
    </location>
</feature>
<name>A0A2S7IGJ8_9BACT</name>
<feature type="domain" description="Major facilitator superfamily (MFS) profile" evidence="9">
    <location>
        <begin position="18"/>
        <end position="433"/>
    </location>
</feature>
<keyword evidence="7 8" id="KW-0472">Membrane</keyword>
<dbReference type="NCBIfam" id="TIGR00924">
    <property type="entry name" value="yjdL_sub1_fam"/>
    <property type="match status" value="1"/>
</dbReference>
<dbReference type="GO" id="GO:0006857">
    <property type="term" value="P:oligopeptide transport"/>
    <property type="evidence" value="ECO:0007669"/>
    <property type="project" value="InterPro"/>
</dbReference>
<gene>
    <name evidence="10" type="ORF">C5O19_20385</name>
</gene>
<evidence type="ECO:0000313" key="10">
    <source>
        <dbReference type="EMBL" id="PQA54912.1"/>
    </source>
</evidence>
<evidence type="ECO:0000256" key="2">
    <source>
        <dbReference type="ARBA" id="ARBA00022448"/>
    </source>
</evidence>
<feature type="transmembrane region" description="Helical" evidence="8">
    <location>
        <begin position="311"/>
        <end position="335"/>
    </location>
</feature>
<dbReference type="AlphaFoldDB" id="A0A2S7IGJ8"/>
<keyword evidence="6 8" id="KW-1133">Transmembrane helix</keyword>
<evidence type="ECO:0000256" key="5">
    <source>
        <dbReference type="ARBA" id="ARBA00022856"/>
    </source>
</evidence>
<feature type="transmembrane region" description="Helical" evidence="8">
    <location>
        <begin position="179"/>
        <end position="196"/>
    </location>
</feature>
<keyword evidence="2" id="KW-0813">Transport</keyword>
<feature type="transmembrane region" description="Helical" evidence="8">
    <location>
        <begin position="117"/>
        <end position="140"/>
    </location>
</feature>
<evidence type="ECO:0000313" key="11">
    <source>
        <dbReference type="Proteomes" id="UP000239590"/>
    </source>
</evidence>
<dbReference type="InterPro" id="IPR050171">
    <property type="entry name" value="MFS_Transporters"/>
</dbReference>
<dbReference type="CDD" id="cd17346">
    <property type="entry name" value="MFS_DtpA_like"/>
    <property type="match status" value="1"/>
</dbReference>
<dbReference type="Proteomes" id="UP000239590">
    <property type="component" value="Unassembled WGS sequence"/>
</dbReference>
<feature type="transmembrane region" description="Helical" evidence="8">
    <location>
        <begin position="152"/>
        <end position="173"/>
    </location>
</feature>
<accession>A0A2S7IGJ8</accession>
<dbReference type="InterPro" id="IPR018456">
    <property type="entry name" value="PTR2_symporter_CS"/>
</dbReference>
<dbReference type="GO" id="GO:0005886">
    <property type="term" value="C:plasma membrane"/>
    <property type="evidence" value="ECO:0007669"/>
    <property type="project" value="UniProtKB-SubCell"/>
</dbReference>
<proteinExistence type="predicted"/>
<dbReference type="InterPro" id="IPR036259">
    <property type="entry name" value="MFS_trans_sf"/>
</dbReference>
<feature type="transmembrane region" description="Helical" evidence="8">
    <location>
        <begin position="60"/>
        <end position="79"/>
    </location>
</feature>
<feature type="transmembrane region" description="Helical" evidence="8">
    <location>
        <begin position="278"/>
        <end position="299"/>
    </location>
</feature>
<dbReference type="Pfam" id="PF00854">
    <property type="entry name" value="PTR2"/>
    <property type="match status" value="2"/>
</dbReference>
<protein>
    <submittedName>
        <fullName evidence="10">MFS transporter</fullName>
    </submittedName>
</protein>
<evidence type="ECO:0000256" key="4">
    <source>
        <dbReference type="ARBA" id="ARBA00022692"/>
    </source>
</evidence>
<feature type="transmembrane region" description="Helical" evidence="8">
    <location>
        <begin position="341"/>
        <end position="359"/>
    </location>
</feature>
<evidence type="ECO:0000256" key="6">
    <source>
        <dbReference type="ARBA" id="ARBA00022989"/>
    </source>
</evidence>
<dbReference type="InterPro" id="IPR000109">
    <property type="entry name" value="POT_fam"/>
</dbReference>
<organism evidence="10 11">
    <name type="scientific">Siphonobacter curvatus</name>
    <dbReference type="NCBI Taxonomy" id="2094562"/>
    <lineage>
        <taxon>Bacteria</taxon>
        <taxon>Pseudomonadati</taxon>
        <taxon>Bacteroidota</taxon>
        <taxon>Cytophagia</taxon>
        <taxon>Cytophagales</taxon>
        <taxon>Cytophagaceae</taxon>
        <taxon>Siphonobacter</taxon>
    </lineage>
</organism>
<dbReference type="PROSITE" id="PS01022">
    <property type="entry name" value="PTR2_1"/>
    <property type="match status" value="1"/>
</dbReference>
<feature type="transmembrane region" description="Helical" evidence="8">
    <location>
        <begin position="233"/>
        <end position="250"/>
    </location>
</feature>
<keyword evidence="4 8" id="KW-0812">Transmembrane</keyword>
<dbReference type="RefSeq" id="WP_104715239.1">
    <property type="nucleotide sequence ID" value="NZ_PTRA01000005.1"/>
</dbReference>
<keyword evidence="11" id="KW-1185">Reference proteome</keyword>
<dbReference type="EMBL" id="PTRA01000005">
    <property type="protein sequence ID" value="PQA54912.1"/>
    <property type="molecule type" value="Genomic_DNA"/>
</dbReference>
<dbReference type="GO" id="GO:1904680">
    <property type="term" value="F:peptide transmembrane transporter activity"/>
    <property type="evidence" value="ECO:0007669"/>
    <property type="project" value="InterPro"/>
</dbReference>
<comment type="subcellular location">
    <subcellularLocation>
        <location evidence="1">Cell membrane</location>
        <topology evidence="1">Multi-pass membrane protein</topology>
    </subcellularLocation>
</comment>
<dbReference type="SUPFAM" id="SSF103473">
    <property type="entry name" value="MFS general substrate transporter"/>
    <property type="match status" value="1"/>
</dbReference>
<sequence>MTSSPENQWLGHPKGLFVLFMTELWERFSFYGMRAILVLYLTASVTGLNPGLGWTNAEALTFYGWYGFSVYMASLPGGYLADRFLGQKKTVLIGALLLAIGHLILAIQTMWAFYLGIFLIVLGVGLLKPNISTMVGGLYAQHDPRRDKGFTIFYIGINLGAAFAPIMVGWVAYQYGWHYGFALAGIGMLLSLILYIQGQKHLAEVGNFLGKSSDLEDRTKLNQPLTRVEKDRVWVLMLSFLIVITFWGAYEQAGGLMNLYAEQKTYRQFMGMEIPASWFQSLSGIFVITLGTAVANFWARNARKGRESSSLAKMAIGTMIMGSGFFFMTAAALQAQQTGQAAMYWLILAYLFHVIGELSSSPVALSFITKLAPAQYASIIMGAYWAATGLGEKLAGQLGAWSQTWGELETFTGIAVFCILFGSLILLLLKPLKRLTHGADDHFAETTP</sequence>
<dbReference type="OrthoDB" id="9772725at2"/>
<evidence type="ECO:0000256" key="1">
    <source>
        <dbReference type="ARBA" id="ARBA00004651"/>
    </source>
</evidence>
<dbReference type="PANTHER" id="PTHR23517">
    <property type="entry name" value="RESISTANCE PROTEIN MDTM, PUTATIVE-RELATED-RELATED"/>
    <property type="match status" value="1"/>
</dbReference>
<feature type="transmembrane region" description="Helical" evidence="8">
    <location>
        <begin position="371"/>
        <end position="390"/>
    </location>
</feature>
<evidence type="ECO:0000256" key="3">
    <source>
        <dbReference type="ARBA" id="ARBA00022475"/>
    </source>
</evidence>
<feature type="transmembrane region" description="Helical" evidence="8">
    <location>
        <begin position="410"/>
        <end position="429"/>
    </location>
</feature>
<evidence type="ECO:0000256" key="8">
    <source>
        <dbReference type="SAM" id="Phobius"/>
    </source>
</evidence>
<reference evidence="11" key="1">
    <citation type="submission" date="2018-02" db="EMBL/GenBank/DDBJ databases">
        <title>Genome sequencing of Solimonas sp. HR-BB.</title>
        <authorList>
            <person name="Lee Y."/>
            <person name="Jeon C.O."/>
        </authorList>
    </citation>
    <scope>NUCLEOTIDE SEQUENCE [LARGE SCALE GENOMIC DNA]</scope>
    <source>
        <strain evidence="11">HR-U</strain>
    </source>
</reference>
<feature type="transmembrane region" description="Helical" evidence="8">
    <location>
        <begin position="91"/>
        <end position="111"/>
    </location>
</feature>
<keyword evidence="3" id="KW-1003">Cell membrane</keyword>
<keyword evidence="5" id="KW-0571">Peptide transport</keyword>
<dbReference type="PROSITE" id="PS50850">
    <property type="entry name" value="MFS"/>
    <property type="match status" value="1"/>
</dbReference>
<evidence type="ECO:0000259" key="9">
    <source>
        <dbReference type="PROSITE" id="PS50850"/>
    </source>
</evidence>
<dbReference type="PANTHER" id="PTHR23517:SF15">
    <property type="entry name" value="PROTON-DEPENDENT OLIGOPEPTIDE FAMILY TRANSPORT PROTEIN"/>
    <property type="match status" value="1"/>
</dbReference>
<dbReference type="Gene3D" id="1.20.1250.20">
    <property type="entry name" value="MFS general substrate transporter like domains"/>
    <property type="match status" value="2"/>
</dbReference>
<evidence type="ECO:0000256" key="7">
    <source>
        <dbReference type="ARBA" id="ARBA00023136"/>
    </source>
</evidence>
<keyword evidence="5" id="KW-0653">Protein transport</keyword>
<dbReference type="InterPro" id="IPR005279">
    <property type="entry name" value="Dipep/tripep_permease"/>
</dbReference>
<comment type="caution">
    <text evidence="10">The sequence shown here is derived from an EMBL/GenBank/DDBJ whole genome shotgun (WGS) entry which is preliminary data.</text>
</comment>
<dbReference type="InterPro" id="IPR020846">
    <property type="entry name" value="MFS_dom"/>
</dbReference>